<comment type="caution">
    <text evidence="2">The sequence shown here is derived from an EMBL/GenBank/DDBJ whole genome shotgun (WGS) entry which is preliminary data.</text>
</comment>
<reference evidence="2 3" key="1">
    <citation type="submission" date="2023-07" db="EMBL/GenBank/DDBJ databases">
        <title>Comparative genomics of wheat-associated soil bacteria to identify genetic determinants of phenazine resistance.</title>
        <authorList>
            <person name="Mouncey N."/>
        </authorList>
    </citation>
    <scope>NUCLEOTIDE SEQUENCE [LARGE SCALE GENOMIC DNA]</scope>
    <source>
        <strain evidence="2 3">W4I9-1</strain>
    </source>
</reference>
<gene>
    <name evidence="2" type="ORF">QFZ53_001153</name>
</gene>
<feature type="transmembrane region" description="Helical" evidence="1">
    <location>
        <begin position="201"/>
        <end position="222"/>
    </location>
</feature>
<evidence type="ECO:0000313" key="3">
    <source>
        <dbReference type="Proteomes" id="UP001244427"/>
    </source>
</evidence>
<dbReference type="Proteomes" id="UP001244427">
    <property type="component" value="Unassembled WGS sequence"/>
</dbReference>
<protein>
    <recommendedName>
        <fullName evidence="4">MFS transporter</fullName>
    </recommendedName>
</protein>
<name>A0AAW8EUK2_9MICO</name>
<keyword evidence="3" id="KW-1185">Reference proteome</keyword>
<keyword evidence="1" id="KW-1133">Transmembrane helix</keyword>
<dbReference type="AlphaFoldDB" id="A0AAW8EUK2"/>
<feature type="transmembrane region" description="Helical" evidence="1">
    <location>
        <begin position="130"/>
        <end position="151"/>
    </location>
</feature>
<sequence>MAIGSLLATFSYFVHALAVRAWTSIAGGLFVATLLLPLSAGLMVEGLTSPDGSDQVWWALVLFFIVSASGTMGMVAQRFRGELNDFAFSAVESSLVLRFMRWAVRARSLLVSVVALFAFQHFAVREGTSPAWLAALWLITAGVTLGFSDGLGVRANTVIANALPRANAWRRGLQAGIALASLLFLFRLGDVPLITGERESYGQLVGFCVVGGIIAMAFARIYQAGTVEARHADLARVLGQAHRVATEISWGLIGIAASFVPAALGWPWSATFITAVLVSVGLAVYRVSRVQPSSSFPTKEEP</sequence>
<keyword evidence="1" id="KW-0812">Transmembrane</keyword>
<feature type="transmembrane region" description="Helical" evidence="1">
    <location>
        <begin position="12"/>
        <end position="36"/>
    </location>
</feature>
<evidence type="ECO:0000313" key="2">
    <source>
        <dbReference type="EMBL" id="MDQ0646957.1"/>
    </source>
</evidence>
<evidence type="ECO:0008006" key="4">
    <source>
        <dbReference type="Google" id="ProtNLM"/>
    </source>
</evidence>
<accession>A0AAW8EUK2</accession>
<feature type="transmembrane region" description="Helical" evidence="1">
    <location>
        <begin position="106"/>
        <end position="124"/>
    </location>
</feature>
<dbReference type="RefSeq" id="WP_307294512.1">
    <property type="nucleotide sequence ID" value="NZ_JAUSXV010000001.1"/>
</dbReference>
<keyword evidence="1" id="KW-0472">Membrane</keyword>
<organism evidence="2 3">
    <name type="scientific">Microbacterium natoriense</name>
    <dbReference type="NCBI Taxonomy" id="284570"/>
    <lineage>
        <taxon>Bacteria</taxon>
        <taxon>Bacillati</taxon>
        <taxon>Actinomycetota</taxon>
        <taxon>Actinomycetes</taxon>
        <taxon>Micrococcales</taxon>
        <taxon>Microbacteriaceae</taxon>
        <taxon>Microbacterium</taxon>
    </lineage>
</organism>
<feature type="transmembrane region" description="Helical" evidence="1">
    <location>
        <begin position="56"/>
        <end position="76"/>
    </location>
</feature>
<dbReference type="EMBL" id="JAUSXV010000001">
    <property type="protein sequence ID" value="MDQ0646957.1"/>
    <property type="molecule type" value="Genomic_DNA"/>
</dbReference>
<feature type="transmembrane region" description="Helical" evidence="1">
    <location>
        <begin position="266"/>
        <end position="285"/>
    </location>
</feature>
<proteinExistence type="predicted"/>
<evidence type="ECO:0000256" key="1">
    <source>
        <dbReference type="SAM" id="Phobius"/>
    </source>
</evidence>
<feature type="transmembrane region" description="Helical" evidence="1">
    <location>
        <begin position="243"/>
        <end position="260"/>
    </location>
</feature>
<feature type="transmembrane region" description="Helical" evidence="1">
    <location>
        <begin position="172"/>
        <end position="189"/>
    </location>
</feature>